<keyword evidence="3 4" id="KW-0285">Flavoprotein</keyword>
<dbReference type="SUPFAM" id="SSF52507">
    <property type="entry name" value="Homo-oligomeric flavin-containing Cys decarboxylases, HFCD"/>
    <property type="match status" value="1"/>
</dbReference>
<keyword evidence="2 3" id="KW-0456">Lyase</keyword>
<keyword evidence="3 4" id="KW-0288">FMN</keyword>
<dbReference type="SUPFAM" id="SSF102645">
    <property type="entry name" value="CoaB-like"/>
    <property type="match status" value="1"/>
</dbReference>
<dbReference type="GO" id="GO:0046872">
    <property type="term" value="F:metal ion binding"/>
    <property type="evidence" value="ECO:0007669"/>
    <property type="project" value="UniProtKB-KW"/>
</dbReference>
<feature type="region of interest" description="Phosphopantothenate--cysteine ligase" evidence="3">
    <location>
        <begin position="204"/>
        <end position="420"/>
    </location>
</feature>
<comment type="catalytic activity">
    <reaction evidence="3 4">
        <text>(R)-4'-phosphopantothenate + L-cysteine + CTP = N-[(R)-4-phosphopantothenoyl]-L-cysteine + CMP + diphosphate + H(+)</text>
        <dbReference type="Rhea" id="RHEA:19397"/>
        <dbReference type="ChEBI" id="CHEBI:10986"/>
        <dbReference type="ChEBI" id="CHEBI:15378"/>
        <dbReference type="ChEBI" id="CHEBI:33019"/>
        <dbReference type="ChEBI" id="CHEBI:35235"/>
        <dbReference type="ChEBI" id="CHEBI:37563"/>
        <dbReference type="ChEBI" id="CHEBI:59458"/>
        <dbReference type="ChEBI" id="CHEBI:60377"/>
        <dbReference type="EC" id="6.3.2.5"/>
    </reaction>
</comment>
<dbReference type="AlphaFoldDB" id="A0A3A9MBN3"/>
<comment type="caution">
    <text evidence="3">Lacks conserved residue(s) required for the propagation of feature annotation.</text>
</comment>
<dbReference type="PANTHER" id="PTHR14359:SF6">
    <property type="entry name" value="PHOSPHOPANTOTHENOYLCYSTEINE DECARBOXYLASE"/>
    <property type="match status" value="1"/>
</dbReference>
<dbReference type="InterPro" id="IPR036551">
    <property type="entry name" value="Flavin_trans-like"/>
</dbReference>
<protein>
    <recommendedName>
        <fullName evidence="3">Coenzyme A biosynthesis bifunctional protein CoaBC</fullName>
    </recommendedName>
    <alternativeName>
        <fullName evidence="3">DNA/pantothenate metabolism flavoprotein</fullName>
    </alternativeName>
    <alternativeName>
        <fullName evidence="3">Phosphopantothenoylcysteine synthetase/decarboxylase</fullName>
        <shortName evidence="3">PPCS-PPCDC</shortName>
    </alternativeName>
    <domain>
        <recommendedName>
            <fullName evidence="3">Phosphopantothenoylcysteine decarboxylase</fullName>
            <shortName evidence="3">PPC decarboxylase</shortName>
            <shortName evidence="3">PPC-DC</shortName>
            <ecNumber evidence="3">4.1.1.36</ecNumber>
        </recommendedName>
        <alternativeName>
            <fullName evidence="3">CoaC</fullName>
        </alternativeName>
    </domain>
    <domain>
        <recommendedName>
            <fullName evidence="3">Phosphopantothenate--cysteine ligase</fullName>
            <ecNumber evidence="3">6.3.2.5</ecNumber>
        </recommendedName>
        <alternativeName>
            <fullName evidence="3">CoaB</fullName>
        </alternativeName>
        <alternativeName>
            <fullName evidence="3">Phosphopantothenoylcysteine synthetase</fullName>
            <shortName evidence="3">PPC synthetase</shortName>
            <shortName evidence="3">PPC-S</shortName>
        </alternativeName>
    </domain>
</protein>
<feature type="region of interest" description="Phosphopantothenoylcysteine decarboxylase" evidence="3">
    <location>
        <begin position="1"/>
        <end position="203"/>
    </location>
</feature>
<keyword evidence="3" id="KW-0511">Multifunctional enzyme</keyword>
<proteinExistence type="inferred from homology"/>
<feature type="domain" description="DNA/pantothenate metabolism flavoprotein C-terminal" evidence="6">
    <location>
        <begin position="200"/>
        <end position="414"/>
    </location>
</feature>
<comment type="similarity">
    <text evidence="3 4">In the N-terminal section; belongs to the HFCD (homo-oligomeric flavin containing Cys decarboxylase) superfamily.</text>
</comment>
<dbReference type="RefSeq" id="WP_003674085.1">
    <property type="nucleotide sequence ID" value="NZ_CP034662.1"/>
</dbReference>
<dbReference type="Proteomes" id="UP000280228">
    <property type="component" value="Chromosome"/>
</dbReference>
<comment type="similarity">
    <text evidence="3 4">In the C-terminal section; belongs to the PPC synthetase family.</text>
</comment>
<dbReference type="Gene3D" id="3.40.50.10300">
    <property type="entry name" value="CoaB-like"/>
    <property type="match status" value="1"/>
</dbReference>
<dbReference type="EC" id="6.3.2.5" evidence="3"/>
<feature type="domain" description="Flavoprotein" evidence="5">
    <location>
        <begin position="17"/>
        <end position="187"/>
    </location>
</feature>
<dbReference type="Gene3D" id="3.40.50.1950">
    <property type="entry name" value="Flavin prenyltransferase-like"/>
    <property type="match status" value="1"/>
</dbReference>
<dbReference type="InterPro" id="IPR005252">
    <property type="entry name" value="CoaBC"/>
</dbReference>
<dbReference type="InterPro" id="IPR003382">
    <property type="entry name" value="Flavoprotein"/>
</dbReference>
<dbReference type="InterPro" id="IPR007085">
    <property type="entry name" value="DNA/pantothenate-metab_flavo_C"/>
</dbReference>
<feature type="active site" description="Proton donor" evidence="3">
    <location>
        <position position="168"/>
    </location>
</feature>
<keyword evidence="1 3" id="KW-0210">Decarboxylase</keyword>
<gene>
    <name evidence="3 7" type="primary">coaBC</name>
    <name evidence="7" type="ORF">EJK53_1522</name>
</gene>
<evidence type="ECO:0000256" key="3">
    <source>
        <dbReference type="HAMAP-Rule" id="MF_02225"/>
    </source>
</evidence>
<dbReference type="PANTHER" id="PTHR14359">
    <property type="entry name" value="HOMO-OLIGOMERIC FLAVIN CONTAINING CYS DECARBOXYLASE FAMILY"/>
    <property type="match status" value="1"/>
</dbReference>
<keyword evidence="3 4" id="KW-0436">Ligase</keyword>
<reference evidence="7 8" key="1">
    <citation type="submission" date="2018-12" db="EMBL/GenBank/DDBJ databases">
        <title>Persistence of Moraxella catarrhalis in Chronic Obstructive Pulmonary Disease and Regulation of the Hag/MID Adhesin.</title>
        <authorList>
            <person name="Murphy T."/>
            <person name="Zhao X."/>
            <person name="Vyas G."/>
            <person name="Aluvathingal J."/>
            <person name="Nadendla S."/>
            <person name="Tallon L."/>
            <person name="Tettelin H."/>
        </authorList>
    </citation>
    <scope>NUCLEOTIDE SEQUENCE [LARGE SCALE GENOMIC DNA]</scope>
    <source>
        <strain evidence="7 8">46P58B1</strain>
    </source>
</reference>
<feature type="binding site" evidence="3">
    <location>
        <position position="357"/>
    </location>
    <ligand>
        <name>CTP</name>
        <dbReference type="ChEBI" id="CHEBI:37563"/>
    </ligand>
</feature>
<organism evidence="7 8">
    <name type="scientific">Moraxella catarrhalis</name>
    <name type="common">Branhamella catarrhalis</name>
    <dbReference type="NCBI Taxonomy" id="480"/>
    <lineage>
        <taxon>Bacteria</taxon>
        <taxon>Pseudomonadati</taxon>
        <taxon>Pseudomonadota</taxon>
        <taxon>Gammaproteobacteria</taxon>
        <taxon>Moraxellales</taxon>
        <taxon>Moraxellaceae</taxon>
        <taxon>Moraxella</taxon>
    </lineage>
</organism>
<evidence type="ECO:0000259" key="5">
    <source>
        <dbReference type="Pfam" id="PF02441"/>
    </source>
</evidence>
<comment type="function">
    <text evidence="4">Catalyzes two steps in the biosynthesis of coenzyme A. In the first step cysteine is conjugated to 4'-phosphopantothenate to form 4-phosphopantothenoylcysteine, in the latter compound is decarboxylated to form 4'-phosphopantotheine.</text>
</comment>
<feature type="binding site" evidence="3">
    <location>
        <position position="293"/>
    </location>
    <ligand>
        <name>CTP</name>
        <dbReference type="ChEBI" id="CHEBI:37563"/>
    </ligand>
</feature>
<name>A0A3A9MBN3_MORCA</name>
<dbReference type="EMBL" id="CP034662">
    <property type="protein sequence ID" value="AZQ92549.1"/>
    <property type="molecule type" value="Genomic_DNA"/>
</dbReference>
<dbReference type="Pfam" id="PF04127">
    <property type="entry name" value="DFP"/>
    <property type="match status" value="1"/>
</dbReference>
<comment type="cofactor">
    <cofactor evidence="3">
        <name>FMN</name>
        <dbReference type="ChEBI" id="CHEBI:58210"/>
    </cofactor>
    <text evidence="3">Binds 1 FMN per subunit.</text>
</comment>
<evidence type="ECO:0000256" key="4">
    <source>
        <dbReference type="RuleBase" id="RU364078"/>
    </source>
</evidence>
<feature type="binding site" evidence="3">
    <location>
        <position position="353"/>
    </location>
    <ligand>
        <name>CTP</name>
        <dbReference type="ChEBI" id="CHEBI:37563"/>
    </ligand>
</feature>
<comment type="catalytic activity">
    <reaction evidence="3 4">
        <text>N-[(R)-4-phosphopantothenoyl]-L-cysteine + H(+) = (R)-4'-phosphopantetheine + CO2</text>
        <dbReference type="Rhea" id="RHEA:16793"/>
        <dbReference type="ChEBI" id="CHEBI:15378"/>
        <dbReference type="ChEBI" id="CHEBI:16526"/>
        <dbReference type="ChEBI" id="CHEBI:59458"/>
        <dbReference type="ChEBI" id="CHEBI:61723"/>
        <dbReference type="EC" id="4.1.1.36"/>
    </reaction>
</comment>
<comment type="function">
    <text evidence="3">Catalyzes two sequential steps in the biosynthesis of coenzyme A. In the first step cysteine is conjugated to 4'-phosphopantothenate to form 4-phosphopantothenoylcysteine. In the second step the latter compound is decarboxylated to form 4'-phosphopantotheine.</text>
</comment>
<evidence type="ECO:0000256" key="1">
    <source>
        <dbReference type="ARBA" id="ARBA00022793"/>
    </source>
</evidence>
<dbReference type="UniPathway" id="UPA00241">
    <property type="reaction ID" value="UER00353"/>
</dbReference>
<evidence type="ECO:0000259" key="6">
    <source>
        <dbReference type="Pfam" id="PF04127"/>
    </source>
</evidence>
<dbReference type="GO" id="GO:0071513">
    <property type="term" value="C:phosphopantothenoylcysteine decarboxylase complex"/>
    <property type="evidence" value="ECO:0007669"/>
    <property type="project" value="TreeGrafter"/>
</dbReference>
<comment type="pathway">
    <text evidence="3 4">Cofactor biosynthesis; coenzyme A biosynthesis; CoA from (R)-pantothenate: step 3/5.</text>
</comment>
<accession>A0A3A9MBN3</accession>
<dbReference type="GO" id="GO:0004632">
    <property type="term" value="F:phosphopantothenate--cysteine ligase activity"/>
    <property type="evidence" value="ECO:0007669"/>
    <property type="project" value="UniProtKB-UniRule"/>
</dbReference>
<feature type="binding site" evidence="3">
    <location>
        <begin position="321"/>
        <end position="324"/>
    </location>
    <ligand>
        <name>CTP</name>
        <dbReference type="ChEBI" id="CHEBI:37563"/>
    </ligand>
</feature>
<comment type="cofactor">
    <cofactor evidence="3">
        <name>Mg(2+)</name>
        <dbReference type="ChEBI" id="CHEBI:18420"/>
    </cofactor>
</comment>
<feature type="binding site" evidence="3">
    <location>
        <position position="303"/>
    </location>
    <ligand>
        <name>CTP</name>
        <dbReference type="ChEBI" id="CHEBI:37563"/>
    </ligand>
</feature>
<dbReference type="GO" id="GO:0015937">
    <property type="term" value="P:coenzyme A biosynthetic process"/>
    <property type="evidence" value="ECO:0007669"/>
    <property type="project" value="UniProtKB-UniRule"/>
</dbReference>
<dbReference type="Pfam" id="PF02441">
    <property type="entry name" value="Flavoprotein"/>
    <property type="match status" value="1"/>
</dbReference>
<evidence type="ECO:0000313" key="8">
    <source>
        <dbReference type="Proteomes" id="UP000280228"/>
    </source>
</evidence>
<dbReference type="GO" id="GO:0015941">
    <property type="term" value="P:pantothenate catabolic process"/>
    <property type="evidence" value="ECO:0007669"/>
    <property type="project" value="InterPro"/>
</dbReference>
<dbReference type="HAMAP" id="MF_02225">
    <property type="entry name" value="CoaBC"/>
    <property type="match status" value="1"/>
</dbReference>
<sequence>MMVFAKCQMKVMTQLPKILLAVTGGIAAYKSAMLARLLIKSGCQVRVMMTAGACEFITPLTFQALTGQAVHTKLLDETAERGMGHITLAKWADLVVVAPASANTIAKLAGGFADNLVTTVCLATDAPILIAPAMNQQMWANAIVQDNLKKLRQFGYHIMTPDSGEQACGDVGLGRLPEPEDLCQQILAFDKCRHIQPSLLGKTVVITAGATVEPIDPVRFLSNHSTGKMGYALANACYHAGADVILVSGKHVSLKTPFGVRRLDVGTAEQMLKVCLSVCQKADIFIAAAAVADFKAASVADHKIKKTKNQQTMTLQLIKNPDVLATICHTYPDLICVGFAAETQDANNCAKSKLAAKQLDMIAVNDVSDKTIGFGSENNAMTVFFAEQYDQMPQNLPKAHKSKIAEQLVACVVKIMNQKQ</sequence>
<feature type="binding site" evidence="3">
    <location>
        <position position="339"/>
    </location>
    <ligand>
        <name>CTP</name>
        <dbReference type="ChEBI" id="CHEBI:37563"/>
    </ligand>
</feature>
<keyword evidence="3" id="KW-0479">Metal-binding</keyword>
<dbReference type="GO" id="GO:0010181">
    <property type="term" value="F:FMN binding"/>
    <property type="evidence" value="ECO:0007669"/>
    <property type="project" value="UniProtKB-UniRule"/>
</dbReference>
<comment type="pathway">
    <text evidence="3 4">Cofactor biosynthesis; coenzyme A biosynthesis; CoA from (R)-pantothenate: step 2/5.</text>
</comment>
<dbReference type="GO" id="GO:0004633">
    <property type="term" value="F:phosphopantothenoylcysteine decarboxylase activity"/>
    <property type="evidence" value="ECO:0007669"/>
    <property type="project" value="UniProtKB-UniRule"/>
</dbReference>
<keyword evidence="3" id="KW-0460">Magnesium</keyword>
<dbReference type="EC" id="4.1.1.36" evidence="3"/>
<dbReference type="NCBIfam" id="TIGR00521">
    <property type="entry name" value="coaBC_dfp"/>
    <property type="match status" value="1"/>
</dbReference>
<dbReference type="InterPro" id="IPR035929">
    <property type="entry name" value="CoaB-like_sf"/>
</dbReference>
<evidence type="ECO:0000313" key="7">
    <source>
        <dbReference type="EMBL" id="AZQ92549.1"/>
    </source>
</evidence>
<evidence type="ECO:0000256" key="2">
    <source>
        <dbReference type="ARBA" id="ARBA00023239"/>
    </source>
</evidence>